<feature type="domain" description="Aminotransferase class I/classII large" evidence="3">
    <location>
        <begin position="125"/>
        <end position="432"/>
    </location>
</feature>
<feature type="transmembrane region" description="Helical" evidence="2">
    <location>
        <begin position="1106"/>
        <end position="1125"/>
    </location>
</feature>
<dbReference type="InterPro" id="IPR015422">
    <property type="entry name" value="PyrdxlP-dep_Trfase_small"/>
</dbReference>
<evidence type="ECO:0000256" key="2">
    <source>
        <dbReference type="SAM" id="Phobius"/>
    </source>
</evidence>
<dbReference type="GeneID" id="300571938"/>
<dbReference type="Pfam" id="PF04114">
    <property type="entry name" value="Gaa1"/>
    <property type="match status" value="1"/>
</dbReference>
<feature type="compositionally biased region" description="Basic and acidic residues" evidence="1">
    <location>
        <begin position="926"/>
        <end position="939"/>
    </location>
</feature>
<dbReference type="Proteomes" id="UP001642720">
    <property type="component" value="Unassembled WGS sequence"/>
</dbReference>
<feature type="transmembrane region" description="Helical" evidence="2">
    <location>
        <begin position="1067"/>
        <end position="1086"/>
    </location>
</feature>
<keyword evidence="2" id="KW-0472">Membrane</keyword>
<reference evidence="4 5" key="1">
    <citation type="submission" date="2018-01" db="EMBL/GenBank/DDBJ databases">
        <title>Genome characterization of the sugarcane-associated fungus Trichoderma ghanense CCMA-1212 and their application in lignocelulose bioconversion.</title>
        <authorList>
            <person name="Steindorff A.S."/>
            <person name="Mendes T.D."/>
            <person name="Vilela E.S.D."/>
            <person name="Rodrigues D.S."/>
            <person name="Formighieri E.F."/>
            <person name="Melo I.S."/>
            <person name="Favaro L.C.L."/>
        </authorList>
    </citation>
    <scope>NUCLEOTIDE SEQUENCE [LARGE SCALE GENOMIC DNA]</scope>
    <source>
        <strain evidence="4 5">CCMA-1212</strain>
    </source>
</reference>
<dbReference type="InterPro" id="IPR004839">
    <property type="entry name" value="Aminotransferase_I/II_large"/>
</dbReference>
<evidence type="ECO:0000313" key="4">
    <source>
        <dbReference type="EMBL" id="TFB07434.1"/>
    </source>
</evidence>
<dbReference type="InterPro" id="IPR007246">
    <property type="entry name" value="Gaa1"/>
</dbReference>
<feature type="transmembrane region" description="Helical" evidence="2">
    <location>
        <begin position="955"/>
        <end position="976"/>
    </location>
</feature>
<comment type="caution">
    <text evidence="4">The sequence shown here is derived from an EMBL/GenBank/DDBJ whole genome shotgun (WGS) entry which is preliminary data.</text>
</comment>
<evidence type="ECO:0000313" key="5">
    <source>
        <dbReference type="Proteomes" id="UP001642720"/>
    </source>
</evidence>
<feature type="transmembrane region" description="Helical" evidence="2">
    <location>
        <begin position="892"/>
        <end position="915"/>
    </location>
</feature>
<feature type="transmembrane region" description="Helical" evidence="2">
    <location>
        <begin position="988"/>
        <end position="1010"/>
    </location>
</feature>
<dbReference type="Pfam" id="PF00155">
    <property type="entry name" value="Aminotran_1_2"/>
    <property type="match status" value="1"/>
</dbReference>
<organism evidence="4 5">
    <name type="scientific">Trichoderma ghanense</name>
    <dbReference type="NCBI Taxonomy" id="65468"/>
    <lineage>
        <taxon>Eukaryota</taxon>
        <taxon>Fungi</taxon>
        <taxon>Dikarya</taxon>
        <taxon>Ascomycota</taxon>
        <taxon>Pezizomycotina</taxon>
        <taxon>Sordariomycetes</taxon>
        <taxon>Hypocreomycetidae</taxon>
        <taxon>Hypocreales</taxon>
        <taxon>Hypocreaceae</taxon>
        <taxon>Trichoderma</taxon>
    </lineage>
</organism>
<accession>A0ABY2HG79</accession>
<feature type="region of interest" description="Disordered" evidence="1">
    <location>
        <begin position="926"/>
        <end position="947"/>
    </location>
</feature>
<dbReference type="Gene3D" id="3.90.1150.10">
    <property type="entry name" value="Aspartate Aminotransferase, domain 1"/>
    <property type="match status" value="1"/>
</dbReference>
<dbReference type="Gene3D" id="3.40.640.10">
    <property type="entry name" value="Type I PLP-dependent aspartate aminotransferase-like (Major domain)"/>
    <property type="match status" value="1"/>
</dbReference>
<dbReference type="PANTHER" id="PTHR13304:SF0">
    <property type="entry name" value="GLYCOSYLPHOSPHATIDYLINOSITOL ANCHOR ATTACHMENT 1 PROTEIN"/>
    <property type="match status" value="1"/>
</dbReference>
<dbReference type="RefSeq" id="XP_073563635.1">
    <property type="nucleotide sequence ID" value="XM_073697488.1"/>
</dbReference>
<dbReference type="PANTHER" id="PTHR13304">
    <property type="entry name" value="GLYCOSYLPHOSPHATIDYLINOSITOL ANCHOR ATTACHMENT 1 PROTEIN"/>
    <property type="match status" value="1"/>
</dbReference>
<dbReference type="EMBL" id="PPTA01000001">
    <property type="protein sequence ID" value="TFB07434.1"/>
    <property type="molecule type" value="Genomic_DNA"/>
</dbReference>
<dbReference type="Gene3D" id="3.40.630.10">
    <property type="entry name" value="Zn peptidases"/>
    <property type="match status" value="1"/>
</dbReference>
<keyword evidence="5" id="KW-1185">Reference proteome</keyword>
<keyword evidence="2" id="KW-0812">Transmembrane</keyword>
<proteinExistence type="predicted"/>
<evidence type="ECO:0000256" key="1">
    <source>
        <dbReference type="SAM" id="MobiDB-lite"/>
    </source>
</evidence>
<dbReference type="SUPFAM" id="SSF53383">
    <property type="entry name" value="PLP-dependent transferases"/>
    <property type="match status" value="1"/>
</dbReference>
<feature type="transmembrane region" description="Helical" evidence="2">
    <location>
        <begin position="551"/>
        <end position="570"/>
    </location>
</feature>
<name>A0ABY2HG79_9HYPO</name>
<protein>
    <submittedName>
        <fullName evidence="4">Serine palmitoyltransferase 1</fullName>
    </submittedName>
</protein>
<dbReference type="InterPro" id="IPR015424">
    <property type="entry name" value="PyrdxlP-dep_Trfase"/>
</dbReference>
<gene>
    <name evidence="4" type="ORF">CCMA1212_000002</name>
</gene>
<sequence length="1134" mass="124931">MELDTFQVRFGEIAHAVSSNFQKLPGSAMLVRYIQSSYQNDPVRSAIELVLVLFFIRYLMSPSYSTHKQNFVKLREAEIEELIDDWTPEPLVADQTPTEELENEKLPVIVGPTGPKVKLSNGRTAINLASYNFYNFNANDQIKEKAIQTLRTYGVGPCGPPQFYGTQDVHEKAESDISAFLGTEGCIVYAQTFSTVSSVIPAFCKRGDVIIADAAANYSIRKGLQISRSNIRWFKHGDMNDLEKVMKSVANEQAKSGKLTRRFVVTEGLFETTGDVTDLPRLVELKEKYKFRIILDETWSFGVLGRTGRGLTEAQNVDPQQVDMIIGSLSGPLCAGGGFCAGSKDVVVHQRITSSAYTYSAALPAMLAMTASESVKLLQSNPEVLVQCRENIRALRAQLDPRSDWVVCTSSLDNPILLLVLKPEVIKGKRLTVEDQEKILMECVEECLANGVLITRLKTRPYANAMAAKDGEWTLQPALKVNRASQVFLDLASLYETRIPGASQLAVTLPADVEPLSGGFVLVCRDQQLTCRDCSVSTALSLRRDPRLLKIPPYVSALCIVIGVVWLLLLPLDNYSRRTYVSENALLPGQVHTYFGGSEQHIFRAFRHEVDLLASKNNYEVNDKLETILTGFGVKVGRQNYTYHSAGEIYSGENVYGILQAPRGDATEAIVLVAAWKSIDEQLNRNGVALVLTLARYFKRWSLWSKDIILLLPPDSTTGTQAWVDAYHDAHDSEHIAPLPLKSGALQGALAIDYPHEERYHELHIIYDGTNGQLPNLDLINSIVNIAGGQMGIETTVQQMAGHTDSYHDRLQTMLRGMLYQGLGYPTGPHSSFIPYHVDAVTLQPTGQGWHDEMAMGRVVEGSFRSLNNLLEHLHQSFFFYLLMQKNRFVSIGTYLPSAMLLAANFTIMAIFLWVKSGQPMAKKGALEESKGGDLDRKGVAKPASWSPPAAERNLLSPLALVATCHAISAIPLFVFNHLGMKSLPLAFGIFSASSTALPAVFSLAVASLHKPTSQYFQLTKSFSLLILGVSLATLSTLNFSLAFLVGLLASPLTFIQPTNNRASRCILAALLILVSPPNVISTAAWASGLTMSEVLKAASLGWNVWGMYTPVVIWCVWWPAWLIGATNTLSPVL</sequence>
<evidence type="ECO:0000259" key="3">
    <source>
        <dbReference type="Pfam" id="PF00155"/>
    </source>
</evidence>
<feature type="transmembrane region" description="Helical" evidence="2">
    <location>
        <begin position="1022"/>
        <end position="1055"/>
    </location>
</feature>
<dbReference type="InterPro" id="IPR015421">
    <property type="entry name" value="PyrdxlP-dep_Trfase_major"/>
</dbReference>
<keyword evidence="2" id="KW-1133">Transmembrane helix</keyword>